<evidence type="ECO:0000256" key="6">
    <source>
        <dbReference type="ARBA" id="ARBA00022989"/>
    </source>
</evidence>
<dbReference type="CDD" id="cd18987">
    <property type="entry name" value="LGIC_ECD_anion"/>
    <property type="match status" value="1"/>
</dbReference>
<dbReference type="InterPro" id="IPR006028">
    <property type="entry name" value="GABAA/Glycine_rcpt"/>
</dbReference>
<evidence type="ECO:0000256" key="4">
    <source>
        <dbReference type="ARBA" id="ARBA00022692"/>
    </source>
</evidence>
<evidence type="ECO:0000256" key="11">
    <source>
        <dbReference type="ARBA" id="ARBA00023303"/>
    </source>
</evidence>
<keyword evidence="4 16" id="KW-0812">Transmembrane</keyword>
<dbReference type="Gene3D" id="2.70.170.10">
    <property type="entry name" value="Neurotransmitter-gated ion-channel ligand-binding domain"/>
    <property type="match status" value="1"/>
</dbReference>
<feature type="domain" description="Neurotransmitter-gated ion-channel transmembrane" evidence="18">
    <location>
        <begin position="287"/>
        <end position="506"/>
    </location>
</feature>
<dbReference type="AlphaFoldDB" id="A0AAN9Z609"/>
<keyword evidence="9" id="KW-0325">Glycoprotein</keyword>
<keyword evidence="3" id="KW-1003">Cell membrane</keyword>
<feature type="transmembrane region" description="Helical" evidence="16">
    <location>
        <begin position="308"/>
        <end position="325"/>
    </location>
</feature>
<evidence type="ECO:0000256" key="8">
    <source>
        <dbReference type="ARBA" id="ARBA00023136"/>
    </source>
</evidence>
<keyword evidence="5 16" id="KW-0732">Signal</keyword>
<evidence type="ECO:0000256" key="5">
    <source>
        <dbReference type="ARBA" id="ARBA00022729"/>
    </source>
</evidence>
<dbReference type="GO" id="GO:0004888">
    <property type="term" value="F:transmembrane signaling receptor activity"/>
    <property type="evidence" value="ECO:0007669"/>
    <property type="project" value="InterPro"/>
</dbReference>
<comment type="catalytic activity">
    <reaction evidence="12">
        <text>chloride(in) = chloride(out)</text>
        <dbReference type="Rhea" id="RHEA:29823"/>
        <dbReference type="ChEBI" id="CHEBI:17996"/>
    </reaction>
    <physiologicalReaction direction="left-to-right" evidence="12">
        <dbReference type="Rhea" id="RHEA:29824"/>
    </physiologicalReaction>
</comment>
<dbReference type="PROSITE" id="PS51257">
    <property type="entry name" value="PROKAR_LIPOPROTEIN"/>
    <property type="match status" value="1"/>
</dbReference>
<dbReference type="Pfam" id="PF02932">
    <property type="entry name" value="Neur_chan_memb"/>
    <property type="match status" value="1"/>
</dbReference>
<dbReference type="InterPro" id="IPR018000">
    <property type="entry name" value="Neurotransmitter_ion_chnl_CS"/>
</dbReference>
<feature type="transmembrane region" description="Helical" evidence="16">
    <location>
        <begin position="345"/>
        <end position="367"/>
    </location>
</feature>
<comment type="caution">
    <text evidence="19">The sequence shown here is derived from an EMBL/GenBank/DDBJ whole genome shotgun (WGS) entry which is preliminary data.</text>
</comment>
<keyword evidence="20" id="KW-1185">Reference proteome</keyword>
<evidence type="ECO:0000313" key="20">
    <source>
        <dbReference type="Proteomes" id="UP001378592"/>
    </source>
</evidence>
<gene>
    <name evidence="19" type="ORF">R5R35_002293</name>
</gene>
<dbReference type="GO" id="GO:0099095">
    <property type="term" value="F:ligand-gated monoatomic anion channel activity"/>
    <property type="evidence" value="ECO:0007669"/>
    <property type="project" value="UniProtKB-ARBA"/>
</dbReference>
<organism evidence="19 20">
    <name type="scientific">Gryllus longicercus</name>
    <dbReference type="NCBI Taxonomy" id="2509291"/>
    <lineage>
        <taxon>Eukaryota</taxon>
        <taxon>Metazoa</taxon>
        <taxon>Ecdysozoa</taxon>
        <taxon>Arthropoda</taxon>
        <taxon>Hexapoda</taxon>
        <taxon>Insecta</taxon>
        <taxon>Pterygota</taxon>
        <taxon>Neoptera</taxon>
        <taxon>Polyneoptera</taxon>
        <taxon>Orthoptera</taxon>
        <taxon>Ensifera</taxon>
        <taxon>Gryllidea</taxon>
        <taxon>Grylloidea</taxon>
        <taxon>Gryllidae</taxon>
        <taxon>Gryllinae</taxon>
        <taxon>Gryllus</taxon>
    </lineage>
</organism>
<evidence type="ECO:0000256" key="9">
    <source>
        <dbReference type="ARBA" id="ARBA00023180"/>
    </source>
</evidence>
<evidence type="ECO:0000256" key="16">
    <source>
        <dbReference type="RuleBase" id="RU000687"/>
    </source>
</evidence>
<keyword evidence="8 16" id="KW-0472">Membrane</keyword>
<protein>
    <recommendedName>
        <fullName evidence="14">pH-sensitive chloride channel 2</fullName>
    </recommendedName>
    <alternativeName>
        <fullName evidence="15">Ligand-gated chloride channel protein hodor</fullName>
    </alternativeName>
</protein>
<feature type="domain" description="Neurotransmitter-gated ion-channel ligand-binding" evidence="17">
    <location>
        <begin position="60"/>
        <end position="279"/>
    </location>
</feature>
<evidence type="ECO:0000259" key="18">
    <source>
        <dbReference type="Pfam" id="PF02932"/>
    </source>
</evidence>
<evidence type="ECO:0000256" key="15">
    <source>
        <dbReference type="ARBA" id="ARBA00082029"/>
    </source>
</evidence>
<feature type="transmembrane region" description="Helical" evidence="16">
    <location>
        <begin position="286"/>
        <end position="303"/>
    </location>
</feature>
<evidence type="ECO:0000256" key="3">
    <source>
        <dbReference type="ARBA" id="ARBA00022475"/>
    </source>
</evidence>
<evidence type="ECO:0000256" key="10">
    <source>
        <dbReference type="ARBA" id="ARBA00023286"/>
    </source>
</evidence>
<feature type="signal peptide" evidence="16">
    <location>
        <begin position="1"/>
        <end position="33"/>
    </location>
</feature>
<dbReference type="InterPro" id="IPR006202">
    <property type="entry name" value="Neur_chan_lig-bd"/>
</dbReference>
<dbReference type="FunFam" id="2.70.170.10:FF:000042">
    <property type="entry name" value="Blast:Glycine receptor subunit alpha-3"/>
    <property type="match status" value="1"/>
</dbReference>
<evidence type="ECO:0000256" key="2">
    <source>
        <dbReference type="ARBA" id="ARBA00022448"/>
    </source>
</evidence>
<dbReference type="InterPro" id="IPR036719">
    <property type="entry name" value="Neuro-gated_channel_TM_sf"/>
</dbReference>
<keyword evidence="6 16" id="KW-1133">Transmembrane helix</keyword>
<comment type="similarity">
    <text evidence="13 16">Belongs to the ligand-gated ion channel (TC 1.A.9) family.</text>
</comment>
<proteinExistence type="inferred from homology"/>
<dbReference type="InterPro" id="IPR038050">
    <property type="entry name" value="Neuro_actylchol_rec"/>
</dbReference>
<accession>A0AAN9Z609</accession>
<dbReference type="PROSITE" id="PS00236">
    <property type="entry name" value="NEUROTR_ION_CHANNEL"/>
    <property type="match status" value="1"/>
</dbReference>
<reference evidence="19 20" key="1">
    <citation type="submission" date="2024-03" db="EMBL/GenBank/DDBJ databases">
        <title>The genome assembly and annotation of the cricket Gryllus longicercus Weissman &amp; Gray.</title>
        <authorList>
            <person name="Szrajer S."/>
            <person name="Gray D."/>
            <person name="Ylla G."/>
        </authorList>
    </citation>
    <scope>NUCLEOTIDE SEQUENCE [LARGE SCALE GENOMIC DNA]</scope>
    <source>
        <strain evidence="19">DAG 2021-001</strain>
        <tissue evidence="19">Whole body minus gut</tissue>
    </source>
</reference>
<dbReference type="GO" id="GO:0005886">
    <property type="term" value="C:plasma membrane"/>
    <property type="evidence" value="ECO:0007669"/>
    <property type="project" value="UniProtKB-SubCell"/>
</dbReference>
<dbReference type="EMBL" id="JAZDUA010000073">
    <property type="protein sequence ID" value="KAK7869518.1"/>
    <property type="molecule type" value="Genomic_DNA"/>
</dbReference>
<dbReference type="Pfam" id="PF02931">
    <property type="entry name" value="Neur_chan_LBD"/>
    <property type="match status" value="1"/>
</dbReference>
<comment type="subcellular location">
    <subcellularLocation>
        <location evidence="1">Cell membrane</location>
        <topology evidence="1">Multi-pass membrane protein</topology>
    </subcellularLocation>
</comment>
<dbReference type="Proteomes" id="UP001378592">
    <property type="component" value="Unassembled WGS sequence"/>
</dbReference>
<dbReference type="PANTHER" id="PTHR18945">
    <property type="entry name" value="NEUROTRANSMITTER GATED ION CHANNEL"/>
    <property type="match status" value="1"/>
</dbReference>
<dbReference type="InterPro" id="IPR006029">
    <property type="entry name" value="Neurotrans-gated_channel_TM"/>
</dbReference>
<dbReference type="GO" id="GO:0005254">
    <property type="term" value="F:chloride channel activity"/>
    <property type="evidence" value="ECO:0007669"/>
    <property type="project" value="UniProtKB-ARBA"/>
</dbReference>
<dbReference type="InterPro" id="IPR006201">
    <property type="entry name" value="Neur_channel"/>
</dbReference>
<feature type="transmembrane region" description="Helical" evidence="16">
    <location>
        <begin position="492"/>
        <end position="510"/>
    </location>
</feature>
<dbReference type="Gene3D" id="1.20.58.390">
    <property type="entry name" value="Neurotransmitter-gated ion-channel transmembrane domain"/>
    <property type="match status" value="1"/>
</dbReference>
<dbReference type="InterPro" id="IPR036734">
    <property type="entry name" value="Neur_chan_lig-bd_sf"/>
</dbReference>
<sequence length="511" mass="56541">MVARAPPPSSAAAFALALGALLSCAPAPPGAAAAAVGASGGDAERQTCPALQPAEALSHTDLVRRLTDPCRYDRLRRPGSGDQPLNVSTRAYVYLFQSDSAQTLHFQVHLLLQFRYEDPRLAYSDIAPHVSEVVGEGEMQDRIWTPHVYLSNEHTSGVMGTQVKDVLISIYPDGAVIFAFRLKAVLFCWMRLEKFPFDEQRCPLVLESWTYNSSDLLLQWEDDSPVVLNPLLHLSEYTLVNMWTNETNTGSYFGTKYNRGPVHGQYSSLSITFHLAREMGYYMMDYYVPSILLVGISWVSFWLEANALAARINLGTSTMLTFITLSSKTGSQLPKVSYIKASEIWFLGCTAFIIGSLVEFAFVNTIYRRRKNVELVKADTKNILKSALTPKLARKQLMQQKGNAILERSSSCPSGMNNSTATLSMQSTSSMLEIPGSLGSGKGILDATPDSSPNNSIEIPVPNVTNTPSPGTSFTTMTPQEIAQWIDTRSRFCFPLAFLVFNALYWSFIWI</sequence>
<evidence type="ECO:0000313" key="19">
    <source>
        <dbReference type="EMBL" id="KAK7869518.1"/>
    </source>
</evidence>
<keyword evidence="10" id="KW-1071">Ligand-gated ion channel</keyword>
<dbReference type="SUPFAM" id="SSF63712">
    <property type="entry name" value="Nicotinic receptor ligand binding domain-like"/>
    <property type="match status" value="1"/>
</dbReference>
<keyword evidence="7 16" id="KW-0406">Ion transport</keyword>
<evidence type="ECO:0000256" key="14">
    <source>
        <dbReference type="ARBA" id="ARBA00073427"/>
    </source>
</evidence>
<dbReference type="SUPFAM" id="SSF90112">
    <property type="entry name" value="Neurotransmitter-gated ion-channel transmembrane pore"/>
    <property type="match status" value="1"/>
</dbReference>
<dbReference type="GO" id="GO:0005230">
    <property type="term" value="F:extracellular ligand-gated monoatomic ion channel activity"/>
    <property type="evidence" value="ECO:0007669"/>
    <property type="project" value="InterPro"/>
</dbReference>
<keyword evidence="2 16" id="KW-0813">Transport</keyword>
<evidence type="ECO:0000256" key="7">
    <source>
        <dbReference type="ARBA" id="ARBA00023065"/>
    </source>
</evidence>
<evidence type="ECO:0000256" key="13">
    <source>
        <dbReference type="ARBA" id="ARBA00061606"/>
    </source>
</evidence>
<keyword evidence="11 16" id="KW-0407">Ion channel</keyword>
<name>A0AAN9Z609_9ORTH</name>
<evidence type="ECO:0000259" key="17">
    <source>
        <dbReference type="Pfam" id="PF02931"/>
    </source>
</evidence>
<evidence type="ECO:0000256" key="1">
    <source>
        <dbReference type="ARBA" id="ARBA00004651"/>
    </source>
</evidence>
<feature type="chain" id="PRO_5042662075" description="pH-sensitive chloride channel 2" evidence="16">
    <location>
        <begin position="34"/>
        <end position="511"/>
    </location>
</feature>
<evidence type="ECO:0000256" key="12">
    <source>
        <dbReference type="ARBA" id="ARBA00051122"/>
    </source>
</evidence>
<dbReference type="CDD" id="cd19049">
    <property type="entry name" value="LGIC_TM_anion"/>
    <property type="match status" value="1"/>
</dbReference>
<dbReference type="PRINTS" id="PR00252">
    <property type="entry name" value="NRIONCHANNEL"/>
</dbReference>
<dbReference type="PRINTS" id="PR00253">
    <property type="entry name" value="GABAARECEPTR"/>
</dbReference>